<keyword evidence="1" id="KW-0812">Transmembrane</keyword>
<feature type="transmembrane region" description="Helical" evidence="1">
    <location>
        <begin position="20"/>
        <end position="46"/>
    </location>
</feature>
<keyword evidence="1" id="KW-0472">Membrane</keyword>
<protein>
    <submittedName>
        <fullName evidence="2">Uncharacterized protein</fullName>
    </submittedName>
</protein>
<keyword evidence="1" id="KW-1133">Transmembrane helix</keyword>
<accession>A0A0E9VF40</accession>
<sequence>MRSFLKLLHQYMSVVKAFKMHLPFLVISQYIKIPFQFLLLTCCFLFKTEM</sequence>
<reference evidence="2" key="1">
    <citation type="submission" date="2014-11" db="EMBL/GenBank/DDBJ databases">
        <authorList>
            <person name="Amaro Gonzalez C."/>
        </authorList>
    </citation>
    <scope>NUCLEOTIDE SEQUENCE</scope>
</reference>
<name>A0A0E9VF40_ANGAN</name>
<dbReference type="EMBL" id="GBXM01031946">
    <property type="protein sequence ID" value="JAH76631.1"/>
    <property type="molecule type" value="Transcribed_RNA"/>
</dbReference>
<evidence type="ECO:0000256" key="1">
    <source>
        <dbReference type="SAM" id="Phobius"/>
    </source>
</evidence>
<reference evidence="2" key="2">
    <citation type="journal article" date="2015" name="Fish Shellfish Immunol.">
        <title>Early steps in the European eel (Anguilla anguilla)-Vibrio vulnificus interaction in the gills: Role of the RtxA13 toxin.</title>
        <authorList>
            <person name="Callol A."/>
            <person name="Pajuelo D."/>
            <person name="Ebbesson L."/>
            <person name="Teles M."/>
            <person name="MacKenzie S."/>
            <person name="Amaro C."/>
        </authorList>
    </citation>
    <scope>NUCLEOTIDE SEQUENCE</scope>
</reference>
<proteinExistence type="predicted"/>
<evidence type="ECO:0000313" key="2">
    <source>
        <dbReference type="EMBL" id="JAH76631.1"/>
    </source>
</evidence>
<dbReference type="AlphaFoldDB" id="A0A0E9VF40"/>
<organism evidence="2">
    <name type="scientific">Anguilla anguilla</name>
    <name type="common">European freshwater eel</name>
    <name type="synonym">Muraena anguilla</name>
    <dbReference type="NCBI Taxonomy" id="7936"/>
    <lineage>
        <taxon>Eukaryota</taxon>
        <taxon>Metazoa</taxon>
        <taxon>Chordata</taxon>
        <taxon>Craniata</taxon>
        <taxon>Vertebrata</taxon>
        <taxon>Euteleostomi</taxon>
        <taxon>Actinopterygii</taxon>
        <taxon>Neopterygii</taxon>
        <taxon>Teleostei</taxon>
        <taxon>Anguilliformes</taxon>
        <taxon>Anguillidae</taxon>
        <taxon>Anguilla</taxon>
    </lineage>
</organism>